<evidence type="ECO:0000256" key="2">
    <source>
        <dbReference type="ARBA" id="ARBA00022741"/>
    </source>
</evidence>
<keyword evidence="2" id="KW-0547">Nucleotide-binding</keyword>
<dbReference type="SMART" id="SM00173">
    <property type="entry name" value="RAS"/>
    <property type="match status" value="1"/>
</dbReference>
<dbReference type="GO" id="GO:0005525">
    <property type="term" value="F:GTP binding"/>
    <property type="evidence" value="ECO:0007669"/>
    <property type="project" value="UniProtKB-KW"/>
</dbReference>
<organism evidence="4 5">
    <name type="scientific">Roridomyces roridus</name>
    <dbReference type="NCBI Taxonomy" id="1738132"/>
    <lineage>
        <taxon>Eukaryota</taxon>
        <taxon>Fungi</taxon>
        <taxon>Dikarya</taxon>
        <taxon>Basidiomycota</taxon>
        <taxon>Agaricomycotina</taxon>
        <taxon>Agaricomycetes</taxon>
        <taxon>Agaricomycetidae</taxon>
        <taxon>Agaricales</taxon>
        <taxon>Marasmiineae</taxon>
        <taxon>Mycenaceae</taxon>
        <taxon>Roridomyces</taxon>
    </lineage>
</organism>
<dbReference type="GO" id="GO:0003924">
    <property type="term" value="F:GTPase activity"/>
    <property type="evidence" value="ECO:0007669"/>
    <property type="project" value="InterPro"/>
</dbReference>
<dbReference type="GO" id="GO:0005886">
    <property type="term" value="C:plasma membrane"/>
    <property type="evidence" value="ECO:0007669"/>
    <property type="project" value="UniProtKB-SubCell"/>
</dbReference>
<comment type="caution">
    <text evidence="4">The sequence shown here is derived from an EMBL/GenBank/DDBJ whole genome shotgun (WGS) entry which is preliminary data.</text>
</comment>
<dbReference type="InterPro" id="IPR020849">
    <property type="entry name" value="Small_GTPase_Ras-type"/>
</dbReference>
<dbReference type="SUPFAM" id="SSF52540">
    <property type="entry name" value="P-loop containing nucleoside triphosphate hydrolases"/>
    <property type="match status" value="1"/>
</dbReference>
<comment type="subcellular location">
    <subcellularLocation>
        <location evidence="1">Cell membrane</location>
        <topology evidence="1">Lipid-anchor</topology>
        <orientation evidence="1">Cytoplasmic side</orientation>
    </subcellularLocation>
</comment>
<dbReference type="Gene3D" id="3.40.50.300">
    <property type="entry name" value="P-loop containing nucleotide triphosphate hydrolases"/>
    <property type="match status" value="1"/>
</dbReference>
<dbReference type="PRINTS" id="PR00449">
    <property type="entry name" value="RASTRNSFRMNG"/>
</dbReference>
<dbReference type="AlphaFoldDB" id="A0AAD7FMW8"/>
<dbReference type="PROSITE" id="PS51419">
    <property type="entry name" value="RAB"/>
    <property type="match status" value="1"/>
</dbReference>
<evidence type="ECO:0000313" key="4">
    <source>
        <dbReference type="EMBL" id="KAJ7633169.1"/>
    </source>
</evidence>
<dbReference type="GO" id="GO:0007165">
    <property type="term" value="P:signal transduction"/>
    <property type="evidence" value="ECO:0007669"/>
    <property type="project" value="InterPro"/>
</dbReference>
<accession>A0AAD7FMW8</accession>
<sequence>MDHWTVAMLGDSGVGKNRLANEFMWNSIDYFPGPVLKPHRGSKPTISQDDYSKQIIVDNRMSMVSVVHNADLDECAAHREQLLREGQGFIIIYSVSDRTSFDRVNHWREIIKGDPAALLLVGNKCDQNDAREVSRSEGEARAKQLGCSFLETSTKTVQNVERLFVTIVRLLRDAARRRVAAAASEQDHGRKRTKCSVL</sequence>
<dbReference type="Proteomes" id="UP001221142">
    <property type="component" value="Unassembled WGS sequence"/>
</dbReference>
<dbReference type="SMART" id="SM00174">
    <property type="entry name" value="RHO"/>
    <property type="match status" value="1"/>
</dbReference>
<evidence type="ECO:0000313" key="5">
    <source>
        <dbReference type="Proteomes" id="UP001221142"/>
    </source>
</evidence>
<dbReference type="PANTHER" id="PTHR24070">
    <property type="entry name" value="RAS, DI-RAS, AND RHEB FAMILY MEMBERS OF SMALL GTPASE SUPERFAMILY"/>
    <property type="match status" value="1"/>
</dbReference>
<gene>
    <name evidence="4" type="ORF">FB45DRAFT_914526</name>
</gene>
<dbReference type="InterPro" id="IPR027417">
    <property type="entry name" value="P-loop_NTPase"/>
</dbReference>
<keyword evidence="5" id="KW-1185">Reference proteome</keyword>
<dbReference type="EMBL" id="JARKIF010000008">
    <property type="protein sequence ID" value="KAJ7633169.1"/>
    <property type="molecule type" value="Genomic_DNA"/>
</dbReference>
<keyword evidence="3" id="KW-0342">GTP-binding</keyword>
<evidence type="ECO:0000256" key="3">
    <source>
        <dbReference type="ARBA" id="ARBA00023134"/>
    </source>
</evidence>
<name>A0AAD7FMW8_9AGAR</name>
<dbReference type="PROSITE" id="PS51421">
    <property type="entry name" value="RAS"/>
    <property type="match status" value="1"/>
</dbReference>
<evidence type="ECO:0000256" key="1">
    <source>
        <dbReference type="ARBA" id="ARBA00004342"/>
    </source>
</evidence>
<proteinExistence type="predicted"/>
<dbReference type="Pfam" id="PF00071">
    <property type="entry name" value="Ras"/>
    <property type="match status" value="1"/>
</dbReference>
<dbReference type="InterPro" id="IPR001806">
    <property type="entry name" value="Small_GTPase"/>
</dbReference>
<protein>
    <submittedName>
        <fullName evidence="4">Ras protein</fullName>
    </submittedName>
</protein>
<dbReference type="SMART" id="SM00175">
    <property type="entry name" value="RAB"/>
    <property type="match status" value="1"/>
</dbReference>
<reference evidence="4" key="1">
    <citation type="submission" date="2023-03" db="EMBL/GenBank/DDBJ databases">
        <title>Massive genome expansion in bonnet fungi (Mycena s.s.) driven by repeated elements and novel gene families across ecological guilds.</title>
        <authorList>
            <consortium name="Lawrence Berkeley National Laboratory"/>
            <person name="Harder C.B."/>
            <person name="Miyauchi S."/>
            <person name="Viragh M."/>
            <person name="Kuo A."/>
            <person name="Thoen E."/>
            <person name="Andreopoulos B."/>
            <person name="Lu D."/>
            <person name="Skrede I."/>
            <person name="Drula E."/>
            <person name="Henrissat B."/>
            <person name="Morin E."/>
            <person name="Kohler A."/>
            <person name="Barry K."/>
            <person name="LaButti K."/>
            <person name="Morin E."/>
            <person name="Salamov A."/>
            <person name="Lipzen A."/>
            <person name="Mereny Z."/>
            <person name="Hegedus B."/>
            <person name="Baldrian P."/>
            <person name="Stursova M."/>
            <person name="Weitz H."/>
            <person name="Taylor A."/>
            <person name="Grigoriev I.V."/>
            <person name="Nagy L.G."/>
            <person name="Martin F."/>
            <person name="Kauserud H."/>
        </authorList>
    </citation>
    <scope>NUCLEOTIDE SEQUENCE</scope>
    <source>
        <strain evidence="4">9284</strain>
    </source>
</reference>